<feature type="compositionally biased region" description="Basic and acidic residues" evidence="1">
    <location>
        <begin position="26"/>
        <end position="46"/>
    </location>
</feature>
<feature type="region of interest" description="Disordered" evidence="1">
    <location>
        <begin position="26"/>
        <end position="70"/>
    </location>
</feature>
<dbReference type="OMA" id="YKEQEHG"/>
<organism evidence="2">
    <name type="scientific">Haemonchus placei</name>
    <name type="common">Barber's pole worm</name>
    <dbReference type="NCBI Taxonomy" id="6290"/>
    <lineage>
        <taxon>Eukaryota</taxon>
        <taxon>Metazoa</taxon>
        <taxon>Ecdysozoa</taxon>
        <taxon>Nematoda</taxon>
        <taxon>Chromadorea</taxon>
        <taxon>Rhabditida</taxon>
        <taxon>Rhabditina</taxon>
        <taxon>Rhabditomorpha</taxon>
        <taxon>Strongyloidea</taxon>
        <taxon>Trichostrongylidae</taxon>
        <taxon>Haemonchus</taxon>
    </lineage>
</organism>
<dbReference type="WBParaSite" id="HPLM_0002106101-mRNA-1">
    <property type="protein sequence ID" value="HPLM_0002106101-mRNA-1"/>
    <property type="gene ID" value="HPLM_0002106101"/>
</dbReference>
<reference evidence="2" key="1">
    <citation type="submission" date="2017-02" db="UniProtKB">
        <authorList>
            <consortium name="WormBaseParasite"/>
        </authorList>
    </citation>
    <scope>IDENTIFICATION</scope>
</reference>
<evidence type="ECO:0000256" key="1">
    <source>
        <dbReference type="SAM" id="MobiDB-lite"/>
    </source>
</evidence>
<proteinExistence type="predicted"/>
<name>A0A0N4X9L6_HAEPC</name>
<protein>
    <submittedName>
        <fullName evidence="2">AGC-kinase C-terminal domain-containing protein</fullName>
    </submittedName>
</protein>
<sequence>LSFNRNQEAFKPPTLIPAKELVKRLMTRPDRHMRRGQEEADKHPDDREDNDFYVNEMPDADEKDYKEPVG</sequence>
<evidence type="ECO:0000313" key="2">
    <source>
        <dbReference type="WBParaSite" id="HPLM_0002106101-mRNA-1"/>
    </source>
</evidence>
<accession>A0A0N4X9L6</accession>
<dbReference type="AlphaFoldDB" id="A0A0N4X9L6"/>